<reference evidence="1" key="1">
    <citation type="submission" date="2013-04" db="EMBL/GenBank/DDBJ databases">
        <title>The genome sequencing project of 58 acetic acid bacteria.</title>
        <authorList>
            <person name="Okamoto-Kainuma A."/>
            <person name="Ishikawa M."/>
            <person name="Umino S."/>
            <person name="Koizumi Y."/>
            <person name="Shiwa Y."/>
            <person name="Yoshikawa H."/>
            <person name="Matsutani M."/>
            <person name="Matsushita K."/>
        </authorList>
    </citation>
    <scope>NUCLEOTIDE SEQUENCE</scope>
    <source>
        <strain evidence="1">DSM 12717</strain>
    </source>
</reference>
<dbReference type="Proteomes" id="UP001060895">
    <property type="component" value="Unassembled WGS sequence"/>
</dbReference>
<protein>
    <recommendedName>
        <fullName evidence="3">Alpha/beta hydrolase</fullName>
    </recommendedName>
</protein>
<proteinExistence type="predicted"/>
<accession>A0ABQ0PAV1</accession>
<dbReference type="Gene3D" id="3.40.50.1820">
    <property type="entry name" value="alpha/beta hydrolase"/>
    <property type="match status" value="1"/>
</dbReference>
<evidence type="ECO:0000313" key="2">
    <source>
        <dbReference type="Proteomes" id="UP001060895"/>
    </source>
</evidence>
<evidence type="ECO:0008006" key="3">
    <source>
        <dbReference type="Google" id="ProtNLM"/>
    </source>
</evidence>
<sequence length="251" mass="25989">MPVVAAGVSAAASGHDERVLDLRLPDGTRQRVLFWVPPGAKGTIIMLPGGSGQIGLEPDGRLRHGTNFVVRTRALWVAQGYGVLIPDAIDGASLRGVRSSPRYAAIVNALIGFVRAHGAGAVFLLGTSQGSIAAMNGAAHAPAGRVAGVILTESVSVMGGSHETVFSADPRLVRSPALIVANRDDRCAVAPPDAAPRIAAALTGSRDVRVLMVSGGLTRAARNCDSLTPHGYDGIEAQTVDAISRWMDAHR</sequence>
<comment type="caution">
    <text evidence="1">The sequence shown here is derived from an EMBL/GenBank/DDBJ whole genome shotgun (WGS) entry which is preliminary data.</text>
</comment>
<dbReference type="InterPro" id="IPR029058">
    <property type="entry name" value="AB_hydrolase_fold"/>
</dbReference>
<organism evidence="1 2">
    <name type="scientific">Gluconacetobacter sacchari DSM 12717</name>
    <dbReference type="NCBI Taxonomy" id="1307940"/>
    <lineage>
        <taxon>Bacteria</taxon>
        <taxon>Pseudomonadati</taxon>
        <taxon>Pseudomonadota</taxon>
        <taxon>Alphaproteobacteria</taxon>
        <taxon>Acetobacterales</taxon>
        <taxon>Acetobacteraceae</taxon>
        <taxon>Gluconacetobacter</taxon>
    </lineage>
</organism>
<dbReference type="SUPFAM" id="SSF53474">
    <property type="entry name" value="alpha/beta-Hydrolases"/>
    <property type="match status" value="1"/>
</dbReference>
<keyword evidence="2" id="KW-1185">Reference proteome</keyword>
<evidence type="ECO:0000313" key="1">
    <source>
        <dbReference type="EMBL" id="GBQ29208.1"/>
    </source>
</evidence>
<gene>
    <name evidence="1" type="ORF">AA12717_3185</name>
</gene>
<name>A0ABQ0PAV1_9PROT</name>
<dbReference type="EMBL" id="BAQP01000309">
    <property type="protein sequence ID" value="GBQ29208.1"/>
    <property type="molecule type" value="Genomic_DNA"/>
</dbReference>